<dbReference type="GO" id="GO:0016929">
    <property type="term" value="F:deSUMOylase activity"/>
    <property type="evidence" value="ECO:0007669"/>
    <property type="project" value="TreeGrafter"/>
</dbReference>
<evidence type="ECO:0000256" key="4">
    <source>
        <dbReference type="ARBA" id="ARBA00022807"/>
    </source>
</evidence>
<gene>
    <name evidence="7" type="ORF">TRIUR3_04372</name>
</gene>
<organism evidence="7">
    <name type="scientific">Triticum urartu</name>
    <name type="common">Red wild einkorn</name>
    <name type="synonym">Crithodium urartu</name>
    <dbReference type="NCBI Taxonomy" id="4572"/>
    <lineage>
        <taxon>Eukaryota</taxon>
        <taxon>Viridiplantae</taxon>
        <taxon>Streptophyta</taxon>
        <taxon>Embryophyta</taxon>
        <taxon>Tracheophyta</taxon>
        <taxon>Spermatophyta</taxon>
        <taxon>Magnoliopsida</taxon>
        <taxon>Liliopsida</taxon>
        <taxon>Poales</taxon>
        <taxon>Poaceae</taxon>
        <taxon>BOP clade</taxon>
        <taxon>Pooideae</taxon>
        <taxon>Triticodae</taxon>
        <taxon>Triticeae</taxon>
        <taxon>Triticinae</taxon>
        <taxon>Triticum</taxon>
    </lineage>
</organism>
<dbReference type="eggNOG" id="KOG0778">
    <property type="taxonomic scope" value="Eukaryota"/>
</dbReference>
<keyword evidence="3" id="KW-0378">Hydrolase</keyword>
<evidence type="ECO:0000256" key="1">
    <source>
        <dbReference type="ARBA" id="ARBA00005234"/>
    </source>
</evidence>
<evidence type="ECO:0000256" key="2">
    <source>
        <dbReference type="ARBA" id="ARBA00022670"/>
    </source>
</evidence>
<reference evidence="7" key="1">
    <citation type="journal article" date="2013" name="Nature">
        <title>Draft genome of the wheat A-genome progenitor Triticum urartu.</title>
        <authorList>
            <person name="Ling H.Q."/>
            <person name="Zhao S."/>
            <person name="Liu D."/>
            <person name="Wang J."/>
            <person name="Sun H."/>
            <person name="Zhang C."/>
            <person name="Fan H."/>
            <person name="Li D."/>
            <person name="Dong L."/>
            <person name="Tao Y."/>
            <person name="Gao C."/>
            <person name="Wu H."/>
            <person name="Li Y."/>
            <person name="Cui Y."/>
            <person name="Guo X."/>
            <person name="Zheng S."/>
            <person name="Wang B."/>
            <person name="Yu K."/>
            <person name="Liang Q."/>
            <person name="Yang W."/>
            <person name="Lou X."/>
            <person name="Chen J."/>
            <person name="Feng M."/>
            <person name="Jian J."/>
            <person name="Zhang X."/>
            <person name="Luo G."/>
            <person name="Jiang Y."/>
            <person name="Liu J."/>
            <person name="Wang Z."/>
            <person name="Sha Y."/>
            <person name="Zhang B."/>
            <person name="Wu H."/>
            <person name="Tang D."/>
            <person name="Shen Q."/>
            <person name="Xue P."/>
            <person name="Zou S."/>
            <person name="Wang X."/>
            <person name="Liu X."/>
            <person name="Wang F."/>
            <person name="Yang Y."/>
            <person name="An X."/>
            <person name="Dong Z."/>
            <person name="Zhang K."/>
            <person name="Zhang X."/>
            <person name="Luo M.C."/>
            <person name="Dvorak J."/>
            <person name="Tong Y."/>
            <person name="Wang J."/>
            <person name="Yang H."/>
            <person name="Li Z."/>
            <person name="Wang D."/>
            <person name="Zhang A."/>
            <person name="Wang J."/>
        </authorList>
    </citation>
    <scope>NUCLEOTIDE SEQUENCE</scope>
</reference>
<accession>M8B127</accession>
<dbReference type="EMBL" id="KD021979">
    <property type="protein sequence ID" value="EMS67214.1"/>
    <property type="molecule type" value="Genomic_DNA"/>
</dbReference>
<sequence length="600" mass="67318">MVRRGGTSCCCPHAPSPWEDLVGAAKGAQLRLVRVLVQRKSLELPTQIVVGCYKKGGSSARISIRAVLDEASNVDTEFAAGRSADFAGGRRSAEFGEGRRTAVELSNFACVGYSRSMYPLDPCFDLFFCPLFLCVCIDTYDLKISDEHTSSRPIFPVAATPEKIDDITELNIAEDFDNRPSKKAKISESGVLEPSPVSPTMKTSSPGSECFESIVPESDNQMNHDTLPSPPSPSSSTISHVSLLHDVKEPDSHKEIKVDETYDYLPQDYTLTDHDLCAHIAIESSFRKQLLVQIDGSSVLQHQLMCLLDEKEWVNDDVINACICCIKDQIHLQNDNKVYFESPFVTSLFKRDGTIGIQEDSAFMTETVLEYMQHDMIKLPINANNTHWYLAVVNTKKIYEEYNFIWTFLKVKSWFKLASILLCWKTNTAAMTTIVEESDDDSKGDPDDVQILESLDDIKKTKTKNPLSVENKYRSLISILSNMTLHELTAGLCSFIKSINYTEILEKVWIQSSKPYPISLSLRKLQGMLKDDLPMDRDCFNLIMTTDFGRHPDFRKKLDVEQLANSVRSWPGIKYNVSTCKSGAQSVEGDLSERILAANN</sequence>
<dbReference type="InterPro" id="IPR003653">
    <property type="entry name" value="Peptidase_C48_C"/>
</dbReference>
<feature type="region of interest" description="Disordered" evidence="5">
    <location>
        <begin position="179"/>
        <end position="209"/>
    </location>
</feature>
<evidence type="ECO:0000256" key="3">
    <source>
        <dbReference type="ARBA" id="ARBA00022801"/>
    </source>
</evidence>
<dbReference type="PANTHER" id="PTHR12606:SF113">
    <property type="entry name" value="UBIQUITIN-LIKE PROTEASE FAMILY PROFILE DOMAIN-CONTAINING PROTEIN"/>
    <property type="match status" value="1"/>
</dbReference>
<dbReference type="GO" id="GO:0016926">
    <property type="term" value="P:protein desumoylation"/>
    <property type="evidence" value="ECO:0007669"/>
    <property type="project" value="TreeGrafter"/>
</dbReference>
<proteinExistence type="inferred from homology"/>
<dbReference type="PANTHER" id="PTHR12606">
    <property type="entry name" value="SENTRIN/SUMO-SPECIFIC PROTEASE"/>
    <property type="match status" value="1"/>
</dbReference>
<dbReference type="AlphaFoldDB" id="M8B127"/>
<dbReference type="STRING" id="4572.M8B127"/>
<dbReference type="PROSITE" id="PS50600">
    <property type="entry name" value="ULP_PROTEASE"/>
    <property type="match status" value="1"/>
</dbReference>
<protein>
    <recommendedName>
        <fullName evidence="6">Ubiquitin-like protease family profile domain-containing protein</fullName>
    </recommendedName>
</protein>
<evidence type="ECO:0000313" key="7">
    <source>
        <dbReference type="EMBL" id="EMS67214.1"/>
    </source>
</evidence>
<dbReference type="Pfam" id="PF02902">
    <property type="entry name" value="Peptidase_C48"/>
    <property type="match status" value="1"/>
</dbReference>
<feature type="domain" description="Ubiquitin-like protease family profile" evidence="6">
    <location>
        <begin position="298"/>
        <end position="499"/>
    </location>
</feature>
<keyword evidence="4" id="KW-0788">Thiol protease</keyword>
<dbReference type="Gene3D" id="3.40.395.10">
    <property type="entry name" value="Adenoviral Proteinase, Chain A"/>
    <property type="match status" value="1"/>
</dbReference>
<keyword evidence="2" id="KW-0645">Protease</keyword>
<dbReference type="InterPro" id="IPR038765">
    <property type="entry name" value="Papain-like_cys_pep_sf"/>
</dbReference>
<feature type="region of interest" description="Disordered" evidence="5">
    <location>
        <begin position="219"/>
        <end position="238"/>
    </location>
</feature>
<evidence type="ECO:0000256" key="5">
    <source>
        <dbReference type="SAM" id="MobiDB-lite"/>
    </source>
</evidence>
<name>M8B127_TRIUA</name>
<dbReference type="SUPFAM" id="SSF54001">
    <property type="entry name" value="Cysteine proteinases"/>
    <property type="match status" value="1"/>
</dbReference>
<dbReference type="GO" id="GO:0005634">
    <property type="term" value="C:nucleus"/>
    <property type="evidence" value="ECO:0007669"/>
    <property type="project" value="TreeGrafter"/>
</dbReference>
<comment type="similarity">
    <text evidence="1">Belongs to the peptidase C48 family.</text>
</comment>
<evidence type="ECO:0000259" key="6">
    <source>
        <dbReference type="PROSITE" id="PS50600"/>
    </source>
</evidence>
<feature type="compositionally biased region" description="Polar residues" evidence="5">
    <location>
        <begin position="198"/>
        <end position="207"/>
    </location>
</feature>
<dbReference type="GO" id="GO:0006508">
    <property type="term" value="P:proteolysis"/>
    <property type="evidence" value="ECO:0007669"/>
    <property type="project" value="UniProtKB-KW"/>
</dbReference>